<evidence type="ECO:0000313" key="2">
    <source>
        <dbReference type="Proteomes" id="UP000076407"/>
    </source>
</evidence>
<name>A0A182XRJ7_ANOQN</name>
<organism evidence="1 2">
    <name type="scientific">Anopheles quadriannulatus</name>
    <name type="common">Mosquito</name>
    <dbReference type="NCBI Taxonomy" id="34691"/>
    <lineage>
        <taxon>Eukaryota</taxon>
        <taxon>Metazoa</taxon>
        <taxon>Ecdysozoa</taxon>
        <taxon>Arthropoda</taxon>
        <taxon>Hexapoda</taxon>
        <taxon>Insecta</taxon>
        <taxon>Pterygota</taxon>
        <taxon>Neoptera</taxon>
        <taxon>Endopterygota</taxon>
        <taxon>Diptera</taxon>
        <taxon>Nematocera</taxon>
        <taxon>Culicoidea</taxon>
        <taxon>Culicidae</taxon>
        <taxon>Anophelinae</taxon>
        <taxon>Anopheles</taxon>
    </lineage>
</organism>
<accession>A0A182XRJ7</accession>
<dbReference type="VEuPathDB" id="VectorBase:AQUA014470"/>
<sequence length="60" mass="6613">MQRASAHNLVPLLAGVRFDTILRPYSETVQGSLSRNNAPTPVPDWCCDPIVCSILLMSRT</sequence>
<protein>
    <submittedName>
        <fullName evidence="1">Uncharacterized protein</fullName>
    </submittedName>
</protein>
<proteinExistence type="predicted"/>
<dbReference type="Proteomes" id="UP000076407">
    <property type="component" value="Unassembled WGS sequence"/>
</dbReference>
<keyword evidence="2" id="KW-1185">Reference proteome</keyword>
<evidence type="ECO:0000313" key="1">
    <source>
        <dbReference type="EnsemblMetazoa" id="AQUA014470-PA"/>
    </source>
</evidence>
<dbReference type="EnsemblMetazoa" id="AQUA014470-RA">
    <property type="protein sequence ID" value="AQUA014470-PA"/>
    <property type="gene ID" value="AQUA014470"/>
</dbReference>
<reference evidence="1" key="1">
    <citation type="submission" date="2020-05" db="UniProtKB">
        <authorList>
            <consortium name="EnsemblMetazoa"/>
        </authorList>
    </citation>
    <scope>IDENTIFICATION</scope>
    <source>
        <strain evidence="1">SANGQUA</strain>
    </source>
</reference>
<dbReference type="AlphaFoldDB" id="A0A182XRJ7"/>